<organism evidence="3 4">
    <name type="scientific">Cerrena zonata</name>
    <dbReference type="NCBI Taxonomy" id="2478898"/>
    <lineage>
        <taxon>Eukaryota</taxon>
        <taxon>Fungi</taxon>
        <taxon>Dikarya</taxon>
        <taxon>Basidiomycota</taxon>
        <taxon>Agaricomycotina</taxon>
        <taxon>Agaricomycetes</taxon>
        <taxon>Polyporales</taxon>
        <taxon>Cerrenaceae</taxon>
        <taxon>Cerrena</taxon>
    </lineage>
</organism>
<feature type="compositionally biased region" description="Polar residues" evidence="1">
    <location>
        <begin position="172"/>
        <end position="182"/>
    </location>
</feature>
<dbReference type="GO" id="GO:0000981">
    <property type="term" value="F:DNA-binding transcription factor activity, RNA polymerase II-specific"/>
    <property type="evidence" value="ECO:0007669"/>
    <property type="project" value="UniProtKB-ARBA"/>
</dbReference>
<feature type="compositionally biased region" description="Basic and acidic residues" evidence="1">
    <location>
        <begin position="533"/>
        <end position="553"/>
    </location>
</feature>
<dbReference type="SUPFAM" id="SSF54616">
    <property type="entry name" value="DNA-binding domain of Mlu1-box binding protein MBP1"/>
    <property type="match status" value="1"/>
</dbReference>
<dbReference type="PROSITE" id="PS51299">
    <property type="entry name" value="HTH_APSES"/>
    <property type="match status" value="1"/>
</dbReference>
<accession>A0AAW0GEL7</accession>
<feature type="compositionally biased region" description="Low complexity" evidence="1">
    <location>
        <begin position="452"/>
        <end position="501"/>
    </location>
</feature>
<sequence length="602" mass="65784">MSSSMIIDPIPSPTSENGSGSPRYRPFASPNHHVTKGRYITSNDPRGYIPVYEYPLNGQWIMLDMDDGYVLWTGIWKALGNSKADIVKMIESQPDLAPKLRRVRGGYLKIQGTWMPYEIALKLARRVAWPIRYELIPLFGPTFPDTCLSPDQPGFGQIVKPGTGKRRRRHLQPTNVQASLTDSQHDWPLPSASHHGMGSALHAKYPPSAFHPPPQLYGSTAYPPRKYSMSDDTQDDSAESIMLHNPYGEQSANSNWRPGTGSTSASSSGVSPISPPALGSGYGASARYSPYPNPLQHHRMRANSQVHQSPASSNTPLGISAPLFQPGLNPERIVLPALGPRSPPSCRSQASPLERESLSSVSEHAGKGKLTLPPISALDERRASGFCDDSSAVLKRLRSTKDDILLPDVQSTVGSTPNPRGTSTSLSTAVNSRRLSAPSISQSYENHARWDGPQSASTGPSSASSGPRAMLPPLNASSSAPSTARPISASSSTSPRPSNSSYPHPSYDQSPDRISPTSPHPPQRRPPSSSIIDDVRGKFSRLYENDQPDEHHPRTGYQTHDPPARSSPQYDHHHQYRPSGQPSRYDGNERLVDPTRQTWRPW</sequence>
<feature type="region of interest" description="Disordered" evidence="1">
    <location>
        <begin position="1"/>
        <end position="30"/>
    </location>
</feature>
<feature type="compositionally biased region" description="Polar residues" evidence="1">
    <location>
        <begin position="248"/>
        <end position="257"/>
    </location>
</feature>
<evidence type="ECO:0000313" key="3">
    <source>
        <dbReference type="EMBL" id="KAK7691196.1"/>
    </source>
</evidence>
<protein>
    <recommendedName>
        <fullName evidence="2">HTH APSES-type domain-containing protein</fullName>
    </recommendedName>
</protein>
<evidence type="ECO:0000256" key="1">
    <source>
        <dbReference type="SAM" id="MobiDB-lite"/>
    </source>
</evidence>
<feature type="region of interest" description="Disordered" evidence="1">
    <location>
        <begin position="157"/>
        <end position="278"/>
    </location>
</feature>
<feature type="compositionally biased region" description="Low complexity" evidence="1">
    <location>
        <begin position="258"/>
        <end position="272"/>
    </location>
</feature>
<reference evidence="3 4" key="1">
    <citation type="submission" date="2022-09" db="EMBL/GenBank/DDBJ databases">
        <authorList>
            <person name="Palmer J.M."/>
        </authorList>
    </citation>
    <scope>NUCLEOTIDE SEQUENCE [LARGE SCALE GENOMIC DNA]</scope>
    <source>
        <strain evidence="3 4">DSM 7382</strain>
    </source>
</reference>
<comment type="caution">
    <text evidence="3">The sequence shown here is derived from an EMBL/GenBank/DDBJ whole genome shotgun (WGS) entry which is preliminary data.</text>
</comment>
<evidence type="ECO:0000259" key="2">
    <source>
        <dbReference type="PROSITE" id="PS51299"/>
    </source>
</evidence>
<feature type="region of interest" description="Disordered" evidence="1">
    <location>
        <begin position="408"/>
        <end position="602"/>
    </location>
</feature>
<feature type="domain" description="HTH APSES-type" evidence="2">
    <location>
        <begin position="38"/>
        <end position="150"/>
    </location>
</feature>
<dbReference type="GO" id="GO:0030907">
    <property type="term" value="C:MBF transcription complex"/>
    <property type="evidence" value="ECO:0007669"/>
    <property type="project" value="TreeGrafter"/>
</dbReference>
<dbReference type="InterPro" id="IPR036887">
    <property type="entry name" value="HTH_APSES_sf"/>
</dbReference>
<feature type="region of interest" description="Disordered" evidence="1">
    <location>
        <begin position="339"/>
        <end position="372"/>
    </location>
</feature>
<keyword evidence="4" id="KW-1185">Reference proteome</keyword>
<feature type="compositionally biased region" description="Polar residues" evidence="1">
    <location>
        <begin position="409"/>
        <end position="445"/>
    </location>
</feature>
<evidence type="ECO:0000313" key="4">
    <source>
        <dbReference type="Proteomes" id="UP001385951"/>
    </source>
</evidence>
<dbReference type="PANTHER" id="PTHR43828:SF5">
    <property type="entry name" value="TRANSCRIPTIONAL REPRESSOR XBP1"/>
    <property type="match status" value="1"/>
</dbReference>
<dbReference type="Gene3D" id="3.10.260.10">
    <property type="entry name" value="Transcription regulator HTH, APSES-type DNA-binding domain"/>
    <property type="match status" value="1"/>
</dbReference>
<dbReference type="GO" id="GO:0003677">
    <property type="term" value="F:DNA binding"/>
    <property type="evidence" value="ECO:0007669"/>
    <property type="project" value="InterPro"/>
</dbReference>
<dbReference type="PANTHER" id="PTHR43828">
    <property type="entry name" value="ASPARAGINASE"/>
    <property type="match status" value="1"/>
</dbReference>
<dbReference type="Proteomes" id="UP001385951">
    <property type="component" value="Unassembled WGS sequence"/>
</dbReference>
<feature type="compositionally biased region" description="Low complexity" evidence="1">
    <location>
        <begin position="1"/>
        <end position="15"/>
    </location>
</feature>
<gene>
    <name evidence="3" type="ORF">QCA50_006299</name>
</gene>
<dbReference type="GO" id="GO:0033309">
    <property type="term" value="C:SBF transcription complex"/>
    <property type="evidence" value="ECO:0007669"/>
    <property type="project" value="TreeGrafter"/>
</dbReference>
<dbReference type="InterPro" id="IPR003163">
    <property type="entry name" value="Tscrpt_reg_HTH_APSES-type"/>
</dbReference>
<dbReference type="EMBL" id="JASBNA010000006">
    <property type="protein sequence ID" value="KAK7691196.1"/>
    <property type="molecule type" value="Genomic_DNA"/>
</dbReference>
<proteinExistence type="predicted"/>
<name>A0AAW0GEL7_9APHY</name>
<dbReference type="InterPro" id="IPR051642">
    <property type="entry name" value="SWI6-like"/>
</dbReference>
<dbReference type="AlphaFoldDB" id="A0AAW0GEL7"/>